<dbReference type="Proteomes" id="UP001341281">
    <property type="component" value="Chromosome 04"/>
</dbReference>
<organism evidence="1 2">
    <name type="scientific">Paspalum notatum var. saurae</name>
    <dbReference type="NCBI Taxonomy" id="547442"/>
    <lineage>
        <taxon>Eukaryota</taxon>
        <taxon>Viridiplantae</taxon>
        <taxon>Streptophyta</taxon>
        <taxon>Embryophyta</taxon>
        <taxon>Tracheophyta</taxon>
        <taxon>Spermatophyta</taxon>
        <taxon>Magnoliopsida</taxon>
        <taxon>Liliopsida</taxon>
        <taxon>Poales</taxon>
        <taxon>Poaceae</taxon>
        <taxon>PACMAD clade</taxon>
        <taxon>Panicoideae</taxon>
        <taxon>Andropogonodae</taxon>
        <taxon>Paspaleae</taxon>
        <taxon>Paspalinae</taxon>
        <taxon>Paspalum</taxon>
    </lineage>
</organism>
<dbReference type="EMBL" id="CP144748">
    <property type="protein sequence ID" value="WVZ72168.1"/>
    <property type="molecule type" value="Genomic_DNA"/>
</dbReference>
<dbReference type="AlphaFoldDB" id="A0AAQ3TFG2"/>
<dbReference type="InterPro" id="IPR008507">
    <property type="entry name" value="DUF789"/>
</dbReference>
<keyword evidence="2" id="KW-1185">Reference proteome</keyword>
<gene>
    <name evidence="1" type="ORF">U9M48_020672</name>
</gene>
<reference evidence="1 2" key="1">
    <citation type="submission" date="2024-02" db="EMBL/GenBank/DDBJ databases">
        <title>High-quality chromosome-scale genome assembly of Pensacola bahiagrass (Paspalum notatum Flugge var. saurae).</title>
        <authorList>
            <person name="Vega J.M."/>
            <person name="Podio M."/>
            <person name="Orjuela J."/>
            <person name="Siena L.A."/>
            <person name="Pessino S.C."/>
            <person name="Combes M.C."/>
            <person name="Mariac C."/>
            <person name="Albertini E."/>
            <person name="Pupilli F."/>
            <person name="Ortiz J.P.A."/>
            <person name="Leblanc O."/>
        </authorList>
    </citation>
    <scope>NUCLEOTIDE SEQUENCE [LARGE SCALE GENOMIC DNA]</scope>
    <source>
        <strain evidence="1">R1</strain>
        <tissue evidence="1">Leaf</tissue>
    </source>
</reference>
<evidence type="ECO:0000313" key="2">
    <source>
        <dbReference type="Proteomes" id="UP001341281"/>
    </source>
</evidence>
<sequence length="75" mass="8388">MWLPTFAMASYKLRGAAWTPGCRDRQLAASLAQAADAWLRLLRADHPDHRFFAARRAPPRRCVSVSSEFSGKEGV</sequence>
<name>A0AAQ3TFG2_PASNO</name>
<dbReference type="PANTHER" id="PTHR31343">
    <property type="entry name" value="T15D22.8"/>
    <property type="match status" value="1"/>
</dbReference>
<dbReference type="Pfam" id="PF05623">
    <property type="entry name" value="DUF789"/>
    <property type="match status" value="1"/>
</dbReference>
<proteinExistence type="predicted"/>
<evidence type="ECO:0000313" key="1">
    <source>
        <dbReference type="EMBL" id="WVZ72168.1"/>
    </source>
</evidence>
<accession>A0AAQ3TFG2</accession>
<dbReference type="PANTHER" id="PTHR31343:SF27">
    <property type="entry name" value="OS01G0138500 PROTEIN"/>
    <property type="match status" value="1"/>
</dbReference>
<protein>
    <submittedName>
        <fullName evidence="1">Uncharacterized protein</fullName>
    </submittedName>
</protein>